<organism evidence="1 2">
    <name type="scientific">Mytilus edulis</name>
    <name type="common">Blue mussel</name>
    <dbReference type="NCBI Taxonomy" id="6550"/>
    <lineage>
        <taxon>Eukaryota</taxon>
        <taxon>Metazoa</taxon>
        <taxon>Spiralia</taxon>
        <taxon>Lophotrochozoa</taxon>
        <taxon>Mollusca</taxon>
        <taxon>Bivalvia</taxon>
        <taxon>Autobranchia</taxon>
        <taxon>Pteriomorphia</taxon>
        <taxon>Mytilida</taxon>
        <taxon>Mytiloidea</taxon>
        <taxon>Mytilidae</taxon>
        <taxon>Mytilinae</taxon>
        <taxon>Mytilus</taxon>
    </lineage>
</organism>
<gene>
    <name evidence="1" type="ORF">MEDL_16036</name>
</gene>
<comment type="caution">
    <text evidence="1">The sequence shown here is derived from an EMBL/GenBank/DDBJ whole genome shotgun (WGS) entry which is preliminary data.</text>
</comment>
<name>A0A8S3QYA1_MYTED</name>
<sequence>MSETREKRDRKFTPKGQTMFDDQSNELREKCEKIWSKIEDLMIIVPSSNTLETLRQLNTDIDSRYKNFCRRSEEYKSFITRADTNESQQLISDYNEYFVTCVATYRKVNSEIKKKKADLVEQLSQVSSSNGSSKASSKRAKAEAEKVRLEFVRKEGELMKQKAAIEADINIVKQESKVAAAETEVRILEQGDQEQDIISEVCEKKDDISKYVHNVHFQEPVASWLNQQPNIPVVASSASQAFSAAVSVPQIPSIVNTVLTSVPQIPSVVNTVFTSLSSQPNIQPSLSQYPVQTNATSTNSLLHDAMPDITRFMYKKDFLLSRFTNFDDKPEAYESWRASFQSVTRELGVTPFEEMDLLVKWLGTESSKFAKIIRAANAHDPPRGLQRIYDRLQERYGRPEMVESALKRKLNAFQTITNKDCVKLYDLLDILTEIESSMLNPKYTTLLSYYNSSSGINPIVAKLPYFLQEKWTTHTSSYKKYHSIAFPPFSLFL</sequence>
<evidence type="ECO:0000313" key="1">
    <source>
        <dbReference type="EMBL" id="CAG2201419.1"/>
    </source>
</evidence>
<dbReference type="PANTHER" id="PTHR47331:SF6">
    <property type="entry name" value="DOUBLECORTIN DOMAIN-CONTAINING PROTEIN"/>
    <property type="match status" value="1"/>
</dbReference>
<evidence type="ECO:0000313" key="2">
    <source>
        <dbReference type="Proteomes" id="UP000683360"/>
    </source>
</evidence>
<dbReference type="AlphaFoldDB" id="A0A8S3QYA1"/>
<dbReference type="Proteomes" id="UP000683360">
    <property type="component" value="Unassembled WGS sequence"/>
</dbReference>
<accession>A0A8S3QYA1</accession>
<dbReference type="PANTHER" id="PTHR47331">
    <property type="entry name" value="PHD-TYPE DOMAIN-CONTAINING PROTEIN"/>
    <property type="match status" value="1"/>
</dbReference>
<dbReference type="OrthoDB" id="6152067at2759"/>
<reference evidence="1" key="1">
    <citation type="submission" date="2021-03" db="EMBL/GenBank/DDBJ databases">
        <authorList>
            <person name="Bekaert M."/>
        </authorList>
    </citation>
    <scope>NUCLEOTIDE SEQUENCE</scope>
</reference>
<dbReference type="EMBL" id="CAJPWZ010000845">
    <property type="protein sequence ID" value="CAG2201419.1"/>
    <property type="molecule type" value="Genomic_DNA"/>
</dbReference>
<keyword evidence="2" id="KW-1185">Reference proteome</keyword>
<proteinExistence type="predicted"/>
<protein>
    <submittedName>
        <fullName evidence="1">Uncharacterized protein</fullName>
    </submittedName>
</protein>